<dbReference type="GO" id="GO:0070476">
    <property type="term" value="P:rRNA (guanine-N7)-methylation"/>
    <property type="evidence" value="ECO:0007669"/>
    <property type="project" value="EnsemblFungi"/>
</dbReference>
<protein>
    <recommendedName>
        <fullName evidence="4">Trm112p-like protein</fullName>
    </recommendedName>
</protein>
<dbReference type="EMBL" id="JOWA01000143">
    <property type="protein sequence ID" value="KEZ39712.1"/>
    <property type="molecule type" value="Genomic_DNA"/>
</dbReference>
<dbReference type="RefSeq" id="XP_016639511.1">
    <property type="nucleotide sequence ID" value="XM_016791001.1"/>
</dbReference>
<dbReference type="KEGG" id="sapo:SAPIO_CDS9666"/>
<comment type="caution">
    <text evidence="2">The sequence shown here is derived from an EMBL/GenBank/DDBJ whole genome shotgun (WGS) entry which is preliminary data.</text>
</comment>
<dbReference type="GO" id="GO:0030490">
    <property type="term" value="P:maturation of SSU-rRNA"/>
    <property type="evidence" value="ECO:0007669"/>
    <property type="project" value="EnsemblFungi"/>
</dbReference>
<dbReference type="HOGENOM" id="CLU_086140_0_0_1"/>
<dbReference type="GO" id="GO:0000470">
    <property type="term" value="P:maturation of LSU-rRNA"/>
    <property type="evidence" value="ECO:0007669"/>
    <property type="project" value="EnsemblFungi"/>
</dbReference>
<accession>A0A084FXA0</accession>
<dbReference type="SUPFAM" id="SSF158997">
    <property type="entry name" value="Trm112p-like"/>
    <property type="match status" value="1"/>
</dbReference>
<dbReference type="OrthoDB" id="2187549at2759"/>
<name>A0A084FXA0_PSEDA</name>
<keyword evidence="3" id="KW-1185">Reference proteome</keyword>
<dbReference type="InterPro" id="IPR039127">
    <property type="entry name" value="Trm112"/>
</dbReference>
<dbReference type="GO" id="GO:0016435">
    <property type="term" value="F:rRNA (guanine) methyltransferase activity"/>
    <property type="evidence" value="ECO:0007669"/>
    <property type="project" value="EnsemblFungi"/>
</dbReference>
<comment type="similarity">
    <text evidence="1">Belongs to the TRM112 family.</text>
</comment>
<sequence length="128" mass="14311">MRVLNLNFFSCAVKTCKVSNQSFPLHPKDAELAQDDDAKYRPEILVGLLPRLDWAALRTTCTELGFPELPENPPTVEALQADEKLAADLHRLLMETHIVEGKLTCGSCGREYPIREGIPNFLLPSHLV</sequence>
<dbReference type="GO" id="GO:0046982">
    <property type="term" value="F:protein heterodimerization activity"/>
    <property type="evidence" value="ECO:0007669"/>
    <property type="project" value="InterPro"/>
</dbReference>
<proteinExistence type="inferred from homology"/>
<dbReference type="GO" id="GO:0035657">
    <property type="term" value="C:eRF1 methyltransferase complex"/>
    <property type="evidence" value="ECO:0007669"/>
    <property type="project" value="EnsemblFungi"/>
</dbReference>
<dbReference type="OMA" id="NMLTSKC"/>
<organism evidence="2 3">
    <name type="scientific">Pseudallescheria apiosperma</name>
    <name type="common">Scedosporium apiospermum</name>
    <dbReference type="NCBI Taxonomy" id="563466"/>
    <lineage>
        <taxon>Eukaryota</taxon>
        <taxon>Fungi</taxon>
        <taxon>Dikarya</taxon>
        <taxon>Ascomycota</taxon>
        <taxon>Pezizomycotina</taxon>
        <taxon>Sordariomycetes</taxon>
        <taxon>Hypocreomycetidae</taxon>
        <taxon>Microascales</taxon>
        <taxon>Microascaceae</taxon>
        <taxon>Scedosporium</taxon>
    </lineage>
</organism>
<dbReference type="GO" id="GO:0002098">
    <property type="term" value="P:tRNA wobble uridine modification"/>
    <property type="evidence" value="ECO:0007669"/>
    <property type="project" value="EnsemblFungi"/>
</dbReference>
<dbReference type="GO" id="GO:0160102">
    <property type="term" value="F:tRNA (guanine(10)-N2)-methyltransferase activity"/>
    <property type="evidence" value="ECO:0007669"/>
    <property type="project" value="EnsemblFungi"/>
</dbReference>
<evidence type="ECO:0000313" key="3">
    <source>
        <dbReference type="Proteomes" id="UP000028545"/>
    </source>
</evidence>
<reference evidence="2 3" key="1">
    <citation type="journal article" date="2014" name="Genome Announc.">
        <title>Draft genome sequence of the pathogenic fungus Scedosporium apiospermum.</title>
        <authorList>
            <person name="Vandeputte P."/>
            <person name="Ghamrawi S."/>
            <person name="Rechenmann M."/>
            <person name="Iltis A."/>
            <person name="Giraud S."/>
            <person name="Fleury M."/>
            <person name="Thornton C."/>
            <person name="Delhaes L."/>
            <person name="Meyer W."/>
            <person name="Papon N."/>
            <person name="Bouchara J.P."/>
        </authorList>
    </citation>
    <scope>NUCLEOTIDE SEQUENCE [LARGE SCALE GENOMIC DNA]</scope>
    <source>
        <strain evidence="2 3">IHEM 14462</strain>
    </source>
</reference>
<gene>
    <name evidence="2" type="ORF">SAPIO_CDS9666</name>
</gene>
<dbReference type="AlphaFoldDB" id="A0A084FXA0"/>
<dbReference type="GO" id="GO:0043528">
    <property type="term" value="C:tRNA (m2G10) methyltransferase complex"/>
    <property type="evidence" value="ECO:0007669"/>
    <property type="project" value="EnsemblFungi"/>
</dbReference>
<dbReference type="Pfam" id="PF03966">
    <property type="entry name" value="Trm112p"/>
    <property type="match status" value="1"/>
</dbReference>
<evidence type="ECO:0000256" key="1">
    <source>
        <dbReference type="ARBA" id="ARBA00007980"/>
    </source>
</evidence>
<dbReference type="Gene3D" id="2.20.25.10">
    <property type="match status" value="1"/>
</dbReference>
<evidence type="ECO:0008006" key="4">
    <source>
        <dbReference type="Google" id="ProtNLM"/>
    </source>
</evidence>
<dbReference type="GO" id="GO:0008276">
    <property type="term" value="F:protein methyltransferase activity"/>
    <property type="evidence" value="ECO:0007669"/>
    <property type="project" value="EnsemblFungi"/>
</dbReference>
<dbReference type="GO" id="GO:0030488">
    <property type="term" value="P:tRNA methylation"/>
    <property type="evidence" value="ECO:0007669"/>
    <property type="project" value="EnsemblFungi"/>
</dbReference>
<dbReference type="Proteomes" id="UP000028545">
    <property type="component" value="Unassembled WGS sequence"/>
</dbReference>
<dbReference type="PANTHER" id="PTHR12773:SF0">
    <property type="entry name" value="MULTIFUNCTIONAL METHYLTRANSFERASE SUBUNIT TRM112-LIKE PROTEIN"/>
    <property type="match status" value="1"/>
</dbReference>
<dbReference type="PANTHER" id="PTHR12773">
    <property type="entry name" value="UPF0315 PROTEIN-RELATED"/>
    <property type="match status" value="1"/>
</dbReference>
<evidence type="ECO:0000313" key="2">
    <source>
        <dbReference type="EMBL" id="KEZ39712.1"/>
    </source>
</evidence>
<dbReference type="VEuPathDB" id="FungiDB:SAPIO_CDS9666"/>
<dbReference type="GeneID" id="27728738"/>
<dbReference type="InterPro" id="IPR005651">
    <property type="entry name" value="Trm112-like"/>
</dbReference>